<protein>
    <submittedName>
        <fullName evidence="3">Aa3 type cytochrome c oxidase subunit IV</fullName>
    </submittedName>
</protein>
<dbReference type="Gene3D" id="1.20.5.160">
    <property type="entry name" value="Bacterial aa3 type cytochrome c oxidase subunit IV"/>
    <property type="match status" value="1"/>
</dbReference>
<dbReference type="InterPro" id="IPR036596">
    <property type="entry name" value="Cyt-C_aa3_sf"/>
</dbReference>
<evidence type="ECO:0000256" key="1">
    <source>
        <dbReference type="SAM" id="Phobius"/>
    </source>
</evidence>
<keyword evidence="1" id="KW-0472">Membrane</keyword>
<reference evidence="4" key="1">
    <citation type="submission" date="2016-10" db="EMBL/GenBank/DDBJ databases">
        <authorList>
            <person name="Varghese N."/>
            <person name="Submissions S."/>
        </authorList>
    </citation>
    <scope>NUCLEOTIDE SEQUENCE [LARGE SCALE GENOMIC DNA]</scope>
    <source>
        <strain evidence="4">CGMCC 1.9108</strain>
    </source>
</reference>
<organism evidence="3 4">
    <name type="scientific">Ruegeria marina</name>
    <dbReference type="NCBI Taxonomy" id="639004"/>
    <lineage>
        <taxon>Bacteria</taxon>
        <taxon>Pseudomonadati</taxon>
        <taxon>Pseudomonadota</taxon>
        <taxon>Alphaproteobacteria</taxon>
        <taxon>Rhodobacterales</taxon>
        <taxon>Roseobacteraceae</taxon>
        <taxon>Ruegeria</taxon>
    </lineage>
</organism>
<proteinExistence type="predicted"/>
<evidence type="ECO:0000313" key="3">
    <source>
        <dbReference type="EMBL" id="SDC69159.1"/>
    </source>
</evidence>
<keyword evidence="4" id="KW-1185">Reference proteome</keyword>
<keyword evidence="1" id="KW-0812">Transmembrane</keyword>
<sequence length="44" mass="5110">MADFKPGSMDITTQTQTFEGFIKFTIRAVVVIFFILLFMAIFWS</sequence>
<dbReference type="STRING" id="639004.SAMN04488239_103170"/>
<dbReference type="OrthoDB" id="7691500at2"/>
<dbReference type="Pfam" id="PF07835">
    <property type="entry name" value="COX4_pro_2"/>
    <property type="match status" value="1"/>
</dbReference>
<dbReference type="RefSeq" id="WP_093028513.1">
    <property type="nucleotide sequence ID" value="NZ_FMZV01000003.1"/>
</dbReference>
<accession>A0A1G6NN40</accession>
<name>A0A1G6NN40_9RHOB</name>
<gene>
    <name evidence="3" type="ORF">SAMN04488239_103170</name>
</gene>
<keyword evidence="1" id="KW-1133">Transmembrane helix</keyword>
<dbReference type="InterPro" id="IPR012422">
    <property type="entry name" value="Cyt_c_oxidase_su4_bac-aa3"/>
</dbReference>
<feature type="domain" description="Cytochrome c oxidase subunit IV bacterial aa3 type" evidence="2">
    <location>
        <begin position="8"/>
        <end position="42"/>
    </location>
</feature>
<evidence type="ECO:0000313" key="4">
    <source>
        <dbReference type="Proteomes" id="UP000199628"/>
    </source>
</evidence>
<feature type="transmembrane region" description="Helical" evidence="1">
    <location>
        <begin position="21"/>
        <end position="43"/>
    </location>
</feature>
<evidence type="ECO:0000259" key="2">
    <source>
        <dbReference type="Pfam" id="PF07835"/>
    </source>
</evidence>
<dbReference type="EMBL" id="FMZV01000003">
    <property type="protein sequence ID" value="SDC69159.1"/>
    <property type="molecule type" value="Genomic_DNA"/>
</dbReference>
<dbReference type="SUPFAM" id="SSF81469">
    <property type="entry name" value="Bacterial aa3 type cytochrome c oxidase subunit IV"/>
    <property type="match status" value="1"/>
</dbReference>
<dbReference type="AlphaFoldDB" id="A0A1G6NN40"/>
<dbReference type="Proteomes" id="UP000199628">
    <property type="component" value="Unassembled WGS sequence"/>
</dbReference>